<feature type="transmembrane region" description="Helical" evidence="1">
    <location>
        <begin position="12"/>
        <end position="34"/>
    </location>
</feature>
<feature type="domain" description="DUF6534" evidence="2">
    <location>
        <begin position="163"/>
        <end position="248"/>
    </location>
</feature>
<reference evidence="3" key="1">
    <citation type="submission" date="2019-10" db="EMBL/GenBank/DDBJ databases">
        <authorList>
            <consortium name="DOE Joint Genome Institute"/>
            <person name="Kuo A."/>
            <person name="Miyauchi S."/>
            <person name="Kiss E."/>
            <person name="Drula E."/>
            <person name="Kohler A."/>
            <person name="Sanchez-Garcia M."/>
            <person name="Andreopoulos B."/>
            <person name="Barry K.W."/>
            <person name="Bonito G."/>
            <person name="Buee M."/>
            <person name="Carver A."/>
            <person name="Chen C."/>
            <person name="Cichocki N."/>
            <person name="Clum A."/>
            <person name="Culley D."/>
            <person name="Crous P.W."/>
            <person name="Fauchery L."/>
            <person name="Girlanda M."/>
            <person name="Hayes R."/>
            <person name="Keri Z."/>
            <person name="LaButti K."/>
            <person name="Lipzen A."/>
            <person name="Lombard V."/>
            <person name="Magnuson J."/>
            <person name="Maillard F."/>
            <person name="Morin E."/>
            <person name="Murat C."/>
            <person name="Nolan M."/>
            <person name="Ohm R."/>
            <person name="Pangilinan J."/>
            <person name="Pereira M."/>
            <person name="Perotto S."/>
            <person name="Peter M."/>
            <person name="Riley R."/>
            <person name="Sitrit Y."/>
            <person name="Stielow B."/>
            <person name="Szollosi G."/>
            <person name="Zifcakova L."/>
            <person name="Stursova M."/>
            <person name="Spatafora J.W."/>
            <person name="Tedersoo L."/>
            <person name="Vaario L.-M."/>
            <person name="Yamada A."/>
            <person name="Yan M."/>
            <person name="Wang P."/>
            <person name="Xu J."/>
            <person name="Bruns T."/>
            <person name="Baldrian P."/>
            <person name="Vilgalys R."/>
            <person name="Henrissat B."/>
            <person name="Grigoriev I.V."/>
            <person name="Hibbett D."/>
            <person name="Nagy L.G."/>
            <person name="Martin F.M."/>
        </authorList>
    </citation>
    <scope>NUCLEOTIDE SEQUENCE</scope>
    <source>
        <strain evidence="3">BED1</strain>
    </source>
</reference>
<proteinExistence type="predicted"/>
<feature type="transmembrane region" description="Helical" evidence="1">
    <location>
        <begin position="46"/>
        <end position="67"/>
    </location>
</feature>
<keyword evidence="1" id="KW-0472">Membrane</keyword>
<feature type="transmembrane region" description="Helical" evidence="1">
    <location>
        <begin position="79"/>
        <end position="105"/>
    </location>
</feature>
<feature type="transmembrane region" description="Helical" evidence="1">
    <location>
        <begin position="199"/>
        <end position="220"/>
    </location>
</feature>
<accession>A0AAD4C8E4</accession>
<name>A0AAD4C8E4_BOLED</name>
<dbReference type="PANTHER" id="PTHR40465:SF1">
    <property type="entry name" value="DUF6534 DOMAIN-CONTAINING PROTEIN"/>
    <property type="match status" value="1"/>
</dbReference>
<gene>
    <name evidence="3" type="ORF">L210DRAFT_3517802</name>
</gene>
<keyword evidence="1" id="KW-1133">Transmembrane helix</keyword>
<dbReference type="EMBL" id="WHUW01000001">
    <property type="protein sequence ID" value="KAF8452240.1"/>
    <property type="molecule type" value="Genomic_DNA"/>
</dbReference>
<protein>
    <recommendedName>
        <fullName evidence="2">DUF6534 domain-containing protein</fullName>
    </recommendedName>
</protein>
<keyword evidence="4" id="KW-1185">Reference proteome</keyword>
<reference evidence="3" key="2">
    <citation type="journal article" date="2020" name="Nat. Commun.">
        <title>Large-scale genome sequencing of mycorrhizal fungi provides insights into the early evolution of symbiotic traits.</title>
        <authorList>
            <person name="Miyauchi S."/>
            <person name="Kiss E."/>
            <person name="Kuo A."/>
            <person name="Drula E."/>
            <person name="Kohler A."/>
            <person name="Sanchez-Garcia M."/>
            <person name="Morin E."/>
            <person name="Andreopoulos B."/>
            <person name="Barry K.W."/>
            <person name="Bonito G."/>
            <person name="Buee M."/>
            <person name="Carver A."/>
            <person name="Chen C."/>
            <person name="Cichocki N."/>
            <person name="Clum A."/>
            <person name="Culley D."/>
            <person name="Crous P.W."/>
            <person name="Fauchery L."/>
            <person name="Girlanda M."/>
            <person name="Hayes R.D."/>
            <person name="Keri Z."/>
            <person name="LaButti K."/>
            <person name="Lipzen A."/>
            <person name="Lombard V."/>
            <person name="Magnuson J."/>
            <person name="Maillard F."/>
            <person name="Murat C."/>
            <person name="Nolan M."/>
            <person name="Ohm R.A."/>
            <person name="Pangilinan J."/>
            <person name="Pereira M.F."/>
            <person name="Perotto S."/>
            <person name="Peter M."/>
            <person name="Pfister S."/>
            <person name="Riley R."/>
            <person name="Sitrit Y."/>
            <person name="Stielow J.B."/>
            <person name="Szollosi G."/>
            <person name="Zifcakova L."/>
            <person name="Stursova M."/>
            <person name="Spatafora J.W."/>
            <person name="Tedersoo L."/>
            <person name="Vaario L.M."/>
            <person name="Yamada A."/>
            <person name="Yan M."/>
            <person name="Wang P."/>
            <person name="Xu J."/>
            <person name="Bruns T."/>
            <person name="Baldrian P."/>
            <person name="Vilgalys R."/>
            <person name="Dunand C."/>
            <person name="Henrissat B."/>
            <person name="Grigoriev I.V."/>
            <person name="Hibbett D."/>
            <person name="Nagy L.G."/>
            <person name="Martin F.M."/>
        </authorList>
    </citation>
    <scope>NUCLEOTIDE SEQUENCE</scope>
    <source>
        <strain evidence="3">BED1</strain>
    </source>
</reference>
<feature type="transmembrane region" description="Helical" evidence="1">
    <location>
        <begin position="155"/>
        <end position="178"/>
    </location>
</feature>
<dbReference type="Proteomes" id="UP001194468">
    <property type="component" value="Unassembled WGS sequence"/>
</dbReference>
<dbReference type="AlphaFoldDB" id="A0AAD4C8E4"/>
<dbReference type="InterPro" id="IPR045339">
    <property type="entry name" value="DUF6534"/>
</dbReference>
<feature type="transmembrane region" description="Helical" evidence="1">
    <location>
        <begin position="117"/>
        <end position="143"/>
    </location>
</feature>
<dbReference type="PANTHER" id="PTHR40465">
    <property type="entry name" value="CHROMOSOME 1, WHOLE GENOME SHOTGUN SEQUENCE"/>
    <property type="match status" value="1"/>
</dbReference>
<evidence type="ECO:0000259" key="2">
    <source>
        <dbReference type="Pfam" id="PF20152"/>
    </source>
</evidence>
<evidence type="ECO:0000313" key="3">
    <source>
        <dbReference type="EMBL" id="KAF8452240.1"/>
    </source>
</evidence>
<comment type="caution">
    <text evidence="3">The sequence shown here is derived from an EMBL/GenBank/DDBJ whole genome shotgun (WGS) entry which is preliminary data.</text>
</comment>
<dbReference type="Pfam" id="PF20152">
    <property type="entry name" value="DUF6534"/>
    <property type="match status" value="1"/>
</dbReference>
<organism evidence="3 4">
    <name type="scientific">Boletus edulis BED1</name>
    <dbReference type="NCBI Taxonomy" id="1328754"/>
    <lineage>
        <taxon>Eukaryota</taxon>
        <taxon>Fungi</taxon>
        <taxon>Dikarya</taxon>
        <taxon>Basidiomycota</taxon>
        <taxon>Agaricomycotina</taxon>
        <taxon>Agaricomycetes</taxon>
        <taxon>Agaricomycetidae</taxon>
        <taxon>Boletales</taxon>
        <taxon>Boletineae</taxon>
        <taxon>Boletaceae</taxon>
        <taxon>Boletoideae</taxon>
        <taxon>Boletus</taxon>
    </lineage>
</organism>
<evidence type="ECO:0000256" key="1">
    <source>
        <dbReference type="SAM" id="Phobius"/>
    </source>
</evidence>
<evidence type="ECO:0000313" key="4">
    <source>
        <dbReference type="Proteomes" id="UP001194468"/>
    </source>
</evidence>
<keyword evidence="1" id="KW-0812">Transmembrane</keyword>
<sequence>MAGGVELLFGPMLIGVFLNCILYGTMIIQSLMYFQTYKRDPRWFKMFVFYLLFCETLNTICNIFMMYEPLIIRYGTQRAVTVAPIMLSADPALTVMISLPVQLFIAWRVRVMSRSMIVPAIIGFCAIVGFLGGIATAVSVSIINEYAQFWRFYSAPITWLAASSAADIVITASLVYNLSSQRTGFAATDDLINKIIRMAVQTGLITAVSASLDILLFLIFRNATLNFIWDLTLSKLYSNSLLSTLNARGGWKVTSSVRDNVLFGNDANGETTARSRTQIEIVTIDRTGRPSSMVPMRVFDSGAGPHDDPAIIDAPKLRDDVSSNRERFNY</sequence>